<evidence type="ECO:0000313" key="6">
    <source>
        <dbReference type="Proteomes" id="UP001501565"/>
    </source>
</evidence>
<keyword evidence="6" id="KW-1185">Reference proteome</keyword>
<dbReference type="SUPFAM" id="SSF46689">
    <property type="entry name" value="Homeodomain-like"/>
    <property type="match status" value="1"/>
</dbReference>
<dbReference type="InterPro" id="IPR032687">
    <property type="entry name" value="AraC-type_N"/>
</dbReference>
<dbReference type="InterPro" id="IPR009057">
    <property type="entry name" value="Homeodomain-like_sf"/>
</dbReference>
<dbReference type="Pfam" id="PF12625">
    <property type="entry name" value="Arabinose_bd"/>
    <property type="match status" value="1"/>
</dbReference>
<dbReference type="PROSITE" id="PS00041">
    <property type="entry name" value="HTH_ARAC_FAMILY_1"/>
    <property type="match status" value="1"/>
</dbReference>
<proteinExistence type="predicted"/>
<evidence type="ECO:0000313" key="5">
    <source>
        <dbReference type="EMBL" id="GAA3930880.1"/>
    </source>
</evidence>
<name>A0ABP7MX32_9GAMM</name>
<dbReference type="PANTHER" id="PTHR47894">
    <property type="entry name" value="HTH-TYPE TRANSCRIPTIONAL REGULATOR GADX"/>
    <property type="match status" value="1"/>
</dbReference>
<dbReference type="PROSITE" id="PS01124">
    <property type="entry name" value="HTH_ARAC_FAMILY_2"/>
    <property type="match status" value="1"/>
</dbReference>
<dbReference type="Proteomes" id="UP001501565">
    <property type="component" value="Unassembled WGS sequence"/>
</dbReference>
<dbReference type="Pfam" id="PF12833">
    <property type="entry name" value="HTH_18"/>
    <property type="match status" value="1"/>
</dbReference>
<keyword evidence="3" id="KW-0804">Transcription</keyword>
<dbReference type="PANTHER" id="PTHR47894:SF1">
    <property type="entry name" value="HTH-TYPE TRANSCRIPTIONAL REGULATOR VQSM"/>
    <property type="match status" value="1"/>
</dbReference>
<sequence length="339" mass="37785">MSYSQNYVTGIALSQFVHGATILGLDVSTALKKVGLSDEHMQPTARVPEARYEMVLLQLMAQPHSPSFGADIGQQIIPPLYGVLMSLAFGSASLGEAITYLARYQGLATGNCGELTYVQEEQHYKLCISMTHSNPVVRRLVSECVMTFFSMLPKIITGRADLSPQQISFEHSPCSKSAQRYVETVLNCPVAWGTGESSITIGEREHAMPIFGHGEQMLKTAESLAQSQLEKINSQQSVIEKITWHIEEQMQSAAPRREEIARRLNMSVRTLDRRLDSADTSWQELLDHIRLKRATGLLVTSELSIVAIAEKLGFSDVRSFQRKFKTWTGMSPSDYRRGV</sequence>
<protein>
    <submittedName>
        <fullName evidence="5">AraC family transcriptional regulator</fullName>
    </submittedName>
</protein>
<keyword evidence="2" id="KW-0238">DNA-binding</keyword>
<dbReference type="SMART" id="SM00342">
    <property type="entry name" value="HTH_ARAC"/>
    <property type="match status" value="1"/>
</dbReference>
<keyword evidence="1" id="KW-0805">Transcription regulation</keyword>
<gene>
    <name evidence="5" type="ORF">GCM10022277_29490</name>
</gene>
<accession>A0ABP7MX32</accession>
<dbReference type="RefSeq" id="WP_344799326.1">
    <property type="nucleotide sequence ID" value="NZ_BAABBN010000007.1"/>
</dbReference>
<evidence type="ECO:0000256" key="2">
    <source>
        <dbReference type="ARBA" id="ARBA00023125"/>
    </source>
</evidence>
<dbReference type="EMBL" id="BAABBN010000007">
    <property type="protein sequence ID" value="GAA3930880.1"/>
    <property type="molecule type" value="Genomic_DNA"/>
</dbReference>
<dbReference type="InterPro" id="IPR018060">
    <property type="entry name" value="HTH_AraC"/>
</dbReference>
<feature type="domain" description="HTH araC/xylS-type" evidence="4">
    <location>
        <begin position="240"/>
        <end position="338"/>
    </location>
</feature>
<dbReference type="Gene3D" id="1.10.10.60">
    <property type="entry name" value="Homeodomain-like"/>
    <property type="match status" value="1"/>
</dbReference>
<dbReference type="InterPro" id="IPR018062">
    <property type="entry name" value="HTH_AraC-typ_CS"/>
</dbReference>
<organism evidence="5 6">
    <name type="scientific">Litoribacillus peritrichatus</name>
    <dbReference type="NCBI Taxonomy" id="718191"/>
    <lineage>
        <taxon>Bacteria</taxon>
        <taxon>Pseudomonadati</taxon>
        <taxon>Pseudomonadota</taxon>
        <taxon>Gammaproteobacteria</taxon>
        <taxon>Oceanospirillales</taxon>
        <taxon>Oceanospirillaceae</taxon>
        <taxon>Litoribacillus</taxon>
    </lineage>
</organism>
<evidence type="ECO:0000256" key="3">
    <source>
        <dbReference type="ARBA" id="ARBA00023163"/>
    </source>
</evidence>
<dbReference type="InterPro" id="IPR020449">
    <property type="entry name" value="Tscrpt_reg_AraC-type_HTH"/>
</dbReference>
<comment type="caution">
    <text evidence="5">The sequence shown here is derived from an EMBL/GenBank/DDBJ whole genome shotgun (WGS) entry which is preliminary data.</text>
</comment>
<evidence type="ECO:0000259" key="4">
    <source>
        <dbReference type="PROSITE" id="PS01124"/>
    </source>
</evidence>
<reference evidence="6" key="1">
    <citation type="journal article" date="2019" name="Int. J. Syst. Evol. Microbiol.">
        <title>The Global Catalogue of Microorganisms (GCM) 10K type strain sequencing project: providing services to taxonomists for standard genome sequencing and annotation.</title>
        <authorList>
            <consortium name="The Broad Institute Genomics Platform"/>
            <consortium name="The Broad Institute Genome Sequencing Center for Infectious Disease"/>
            <person name="Wu L."/>
            <person name="Ma J."/>
        </authorList>
    </citation>
    <scope>NUCLEOTIDE SEQUENCE [LARGE SCALE GENOMIC DNA]</scope>
    <source>
        <strain evidence="6">JCM 17551</strain>
    </source>
</reference>
<evidence type="ECO:0000256" key="1">
    <source>
        <dbReference type="ARBA" id="ARBA00023015"/>
    </source>
</evidence>
<dbReference type="PRINTS" id="PR00032">
    <property type="entry name" value="HTHARAC"/>
</dbReference>